<keyword evidence="2" id="KW-1185">Reference proteome</keyword>
<name>A0AAE0UTY2_9TELE</name>
<proteinExistence type="predicted"/>
<gene>
    <name evidence="1" type="ORF">QTP70_013434</name>
</gene>
<dbReference type="PANTHER" id="PTHR47510">
    <property type="entry name" value="REVERSE TRANSCRIPTASE DOMAIN-CONTAINING PROTEIN"/>
    <property type="match status" value="1"/>
</dbReference>
<reference evidence="1" key="1">
    <citation type="submission" date="2023-06" db="EMBL/GenBank/DDBJ databases">
        <title>Male Hemibagrus guttatus genome.</title>
        <authorList>
            <person name="Bian C."/>
        </authorList>
    </citation>
    <scope>NUCLEOTIDE SEQUENCE</scope>
    <source>
        <strain evidence="1">Male_cb2023</strain>
        <tissue evidence="1">Muscle</tissue>
    </source>
</reference>
<accession>A0AAE0UTY2</accession>
<dbReference type="AlphaFoldDB" id="A0AAE0UTY2"/>
<dbReference type="PANTHER" id="PTHR47510:SF3">
    <property type="entry name" value="ENDO_EXONUCLEASE_PHOSPHATASE DOMAIN-CONTAINING PROTEIN"/>
    <property type="match status" value="1"/>
</dbReference>
<evidence type="ECO:0008006" key="3">
    <source>
        <dbReference type="Google" id="ProtNLM"/>
    </source>
</evidence>
<comment type="caution">
    <text evidence="1">The sequence shown here is derived from an EMBL/GenBank/DDBJ whole genome shotgun (WGS) entry which is preliminary data.</text>
</comment>
<organism evidence="1 2">
    <name type="scientific">Hemibagrus guttatus</name>
    <dbReference type="NCBI Taxonomy" id="175788"/>
    <lineage>
        <taxon>Eukaryota</taxon>
        <taxon>Metazoa</taxon>
        <taxon>Chordata</taxon>
        <taxon>Craniata</taxon>
        <taxon>Vertebrata</taxon>
        <taxon>Euteleostomi</taxon>
        <taxon>Actinopterygii</taxon>
        <taxon>Neopterygii</taxon>
        <taxon>Teleostei</taxon>
        <taxon>Ostariophysi</taxon>
        <taxon>Siluriformes</taxon>
        <taxon>Bagridae</taxon>
        <taxon>Hemibagrus</taxon>
    </lineage>
</organism>
<evidence type="ECO:0000313" key="1">
    <source>
        <dbReference type="EMBL" id="KAK3517626.1"/>
    </source>
</evidence>
<sequence>MYSRQMSLNASLADELNTFYAHFEAAANNANAKANANGCIQKENANTGNAFIIPKNDVRRPFRIVNTKKAAGPDGISGQVLRACTDQLAPMFTEIFNLSLTQLVIPTCFKESIIVPVPKKTHPASLNDYHSVALTSVVMKCL</sequence>
<protein>
    <recommendedName>
        <fullName evidence="3">Reverse transcriptase domain-containing protein</fullName>
    </recommendedName>
</protein>
<dbReference type="EMBL" id="JAUCMX010000018">
    <property type="protein sequence ID" value="KAK3517626.1"/>
    <property type="molecule type" value="Genomic_DNA"/>
</dbReference>
<evidence type="ECO:0000313" key="2">
    <source>
        <dbReference type="Proteomes" id="UP001274896"/>
    </source>
</evidence>
<dbReference type="Proteomes" id="UP001274896">
    <property type="component" value="Unassembled WGS sequence"/>
</dbReference>